<sequence length="317" mass="34533">MRLRLRLGWRLLVEVGWVRMAILAPVVLIVTSRALVLAAPHPQGQWAVPVLVALLLASAHRQRADLRFLAISAPHYRRWLAVEYALLALPVALVLMLFQDWGAALLVLGLAPGAAVLPPKQERRSSRHKARSLFRSEAFEWVSGMRTGGLWAWPVLLAGAMWGHSSPLGPVVALVLWLLVLLAFYGTPEPVTMLVLLARTPRQLLRRQLALGLGYAALSAAPFLWLLGSGPAGPGGAVAVGVFWLGLVGLIILTKYAFYPNATHIRSIQALVVGVALLLPGHPVYPVLLLVAVGGLIWQSQRRMRAVLGEDEQKVEQ</sequence>
<dbReference type="RefSeq" id="WP_196292172.1">
    <property type="nucleotide sequence ID" value="NZ_JADQDM010000002.1"/>
</dbReference>
<feature type="transmembrane region" description="Helical" evidence="1">
    <location>
        <begin position="79"/>
        <end position="95"/>
    </location>
</feature>
<feature type="transmembrane region" description="Helical" evidence="1">
    <location>
        <begin position="174"/>
        <end position="197"/>
    </location>
</feature>
<evidence type="ECO:0000313" key="2">
    <source>
        <dbReference type="EMBL" id="MBF9220737.1"/>
    </source>
</evidence>
<feature type="transmembrane region" description="Helical" evidence="1">
    <location>
        <begin position="209"/>
        <end position="228"/>
    </location>
</feature>
<proteinExistence type="predicted"/>
<feature type="transmembrane region" description="Helical" evidence="1">
    <location>
        <begin position="101"/>
        <end position="117"/>
    </location>
</feature>
<evidence type="ECO:0000313" key="3">
    <source>
        <dbReference type="Proteomes" id="UP000618931"/>
    </source>
</evidence>
<keyword evidence="1" id="KW-1133">Transmembrane helix</keyword>
<dbReference type="EMBL" id="JADQDM010000002">
    <property type="protein sequence ID" value="MBF9220737.1"/>
    <property type="molecule type" value="Genomic_DNA"/>
</dbReference>
<gene>
    <name evidence="2" type="ORF">I2H31_06435</name>
</gene>
<keyword evidence="3" id="KW-1185">Reference proteome</keyword>
<keyword evidence="1" id="KW-0812">Transmembrane</keyword>
<keyword evidence="1" id="KW-0472">Membrane</keyword>
<feature type="transmembrane region" description="Helical" evidence="1">
    <location>
        <begin position="234"/>
        <end position="258"/>
    </location>
</feature>
<evidence type="ECO:0000256" key="1">
    <source>
        <dbReference type="SAM" id="Phobius"/>
    </source>
</evidence>
<reference evidence="2 3" key="1">
    <citation type="submission" date="2020-11" db="EMBL/GenBank/DDBJ databases">
        <authorList>
            <person name="Kim M.K."/>
        </authorList>
    </citation>
    <scope>NUCLEOTIDE SEQUENCE [LARGE SCALE GENOMIC DNA]</scope>
    <source>
        <strain evidence="2 3">BT662</strain>
    </source>
</reference>
<protein>
    <submittedName>
        <fullName evidence="2">Uncharacterized protein</fullName>
    </submittedName>
</protein>
<comment type="caution">
    <text evidence="2">The sequence shown here is derived from an EMBL/GenBank/DDBJ whole genome shotgun (WGS) entry which is preliminary data.</text>
</comment>
<accession>A0ABS0I1B6</accession>
<feature type="transmembrane region" description="Helical" evidence="1">
    <location>
        <begin position="138"/>
        <end position="162"/>
    </location>
</feature>
<dbReference type="Proteomes" id="UP000618931">
    <property type="component" value="Unassembled WGS sequence"/>
</dbReference>
<organism evidence="2 3">
    <name type="scientific">Hymenobacter ruricola</name>
    <dbReference type="NCBI Taxonomy" id="2791023"/>
    <lineage>
        <taxon>Bacteria</taxon>
        <taxon>Pseudomonadati</taxon>
        <taxon>Bacteroidota</taxon>
        <taxon>Cytophagia</taxon>
        <taxon>Cytophagales</taxon>
        <taxon>Hymenobacteraceae</taxon>
        <taxon>Hymenobacter</taxon>
    </lineage>
</organism>
<feature type="transmembrane region" description="Helical" evidence="1">
    <location>
        <begin position="12"/>
        <end position="31"/>
    </location>
</feature>
<name>A0ABS0I1B6_9BACT</name>
<feature type="transmembrane region" description="Helical" evidence="1">
    <location>
        <begin position="270"/>
        <end position="298"/>
    </location>
</feature>
<feature type="transmembrane region" description="Helical" evidence="1">
    <location>
        <begin position="43"/>
        <end position="59"/>
    </location>
</feature>